<evidence type="ECO:0000256" key="1">
    <source>
        <dbReference type="SAM" id="MobiDB-lite"/>
    </source>
</evidence>
<dbReference type="InterPro" id="IPR041690">
    <property type="entry name" value="Cadherin_5"/>
</dbReference>
<feature type="compositionally biased region" description="Polar residues" evidence="1">
    <location>
        <begin position="28"/>
        <end position="43"/>
    </location>
</feature>
<dbReference type="OrthoDB" id="6374680at2"/>
<comment type="caution">
    <text evidence="4">The sequence shown here is derived from an EMBL/GenBank/DDBJ whole genome shotgun (WGS) entry which is preliminary data.</text>
</comment>
<evidence type="ECO:0000256" key="2">
    <source>
        <dbReference type="SAM" id="SignalP"/>
    </source>
</evidence>
<dbReference type="Pfam" id="PF02368">
    <property type="entry name" value="Big_2"/>
    <property type="match status" value="1"/>
</dbReference>
<protein>
    <submittedName>
        <fullName evidence="4">Beta-agarase</fullName>
    </submittedName>
</protein>
<dbReference type="Gene3D" id="2.60.120.1200">
    <property type="match status" value="1"/>
</dbReference>
<dbReference type="STRING" id="1328313.DS2_13969"/>
<dbReference type="Gene3D" id="2.60.120.260">
    <property type="entry name" value="Galactose-binding domain-like"/>
    <property type="match status" value="1"/>
</dbReference>
<name>W7QV70_9ALTE</name>
<dbReference type="Pfam" id="PF18206">
    <property type="entry name" value="Porphyrn_cat_1"/>
    <property type="match status" value="1"/>
</dbReference>
<evidence type="ECO:0000313" key="4">
    <source>
        <dbReference type="EMBL" id="EWH09185.1"/>
    </source>
</evidence>
<dbReference type="InterPro" id="IPR008964">
    <property type="entry name" value="Invasin/intimin_cell_adhesion"/>
</dbReference>
<feature type="region of interest" description="Disordered" evidence="1">
    <location>
        <begin position="225"/>
        <end position="253"/>
    </location>
</feature>
<dbReference type="Gene3D" id="2.60.40.1080">
    <property type="match status" value="1"/>
</dbReference>
<feature type="signal peptide" evidence="2">
    <location>
        <begin position="1"/>
        <end position="22"/>
    </location>
</feature>
<keyword evidence="2" id="KW-0732">Signal</keyword>
<dbReference type="AlphaFoldDB" id="W7QV70"/>
<dbReference type="InterPro" id="IPR003343">
    <property type="entry name" value="Big_2"/>
</dbReference>
<dbReference type="EMBL" id="ARZY01000028">
    <property type="protein sequence ID" value="EWH09185.1"/>
    <property type="molecule type" value="Genomic_DNA"/>
</dbReference>
<reference evidence="4 5" key="1">
    <citation type="journal article" date="2014" name="Genome Announc.">
        <title>Draft Genome Sequence of the Agar-Degrading Bacterium Catenovulum sp. Strain DS-2, Isolated from Intestines of Haliotis diversicolor.</title>
        <authorList>
            <person name="Shan D."/>
            <person name="Li X."/>
            <person name="Gu Z."/>
            <person name="Wei G."/>
            <person name="Gao Z."/>
            <person name="Shao Z."/>
        </authorList>
    </citation>
    <scope>NUCLEOTIDE SEQUENCE [LARGE SCALE GENOMIC DNA]</scope>
    <source>
        <strain evidence="4 5">DS-2</strain>
    </source>
</reference>
<dbReference type="InterPro" id="IPR040527">
    <property type="entry name" value="Beta-sand_Porphyrn"/>
</dbReference>
<dbReference type="Proteomes" id="UP000019276">
    <property type="component" value="Unassembled WGS sequence"/>
</dbReference>
<proteinExistence type="predicted"/>
<feature type="chain" id="PRO_5004898530" evidence="2">
    <location>
        <begin position="23"/>
        <end position="1051"/>
    </location>
</feature>
<dbReference type="InterPro" id="IPR017853">
    <property type="entry name" value="GH"/>
</dbReference>
<dbReference type="InterPro" id="IPR008979">
    <property type="entry name" value="Galactose-bd-like_sf"/>
</dbReference>
<organism evidence="4 5">
    <name type="scientific">Catenovulum agarivorans DS-2</name>
    <dbReference type="NCBI Taxonomy" id="1328313"/>
    <lineage>
        <taxon>Bacteria</taxon>
        <taxon>Pseudomonadati</taxon>
        <taxon>Pseudomonadota</taxon>
        <taxon>Gammaproteobacteria</taxon>
        <taxon>Alteromonadales</taxon>
        <taxon>Alteromonadaceae</taxon>
        <taxon>Catenovulum</taxon>
    </lineage>
</organism>
<dbReference type="SUPFAM" id="SSF49373">
    <property type="entry name" value="Invasin/intimin cell-adhesion fragments"/>
    <property type="match status" value="1"/>
</dbReference>
<keyword evidence="5" id="KW-1185">Reference proteome</keyword>
<evidence type="ECO:0000313" key="5">
    <source>
        <dbReference type="Proteomes" id="UP000019276"/>
    </source>
</evidence>
<feature type="region of interest" description="Disordered" evidence="1">
    <location>
        <begin position="28"/>
        <end position="48"/>
    </location>
</feature>
<dbReference type="eggNOG" id="COG2931">
    <property type="taxonomic scope" value="Bacteria"/>
</dbReference>
<evidence type="ECO:0000259" key="3">
    <source>
        <dbReference type="SMART" id="SM00635"/>
    </source>
</evidence>
<dbReference type="Pfam" id="PF18040">
    <property type="entry name" value="BPA_C"/>
    <property type="match status" value="1"/>
</dbReference>
<dbReference type="eggNOG" id="COG5492">
    <property type="taxonomic scope" value="Bacteria"/>
</dbReference>
<dbReference type="RefSeq" id="WP_051479890.1">
    <property type="nucleotide sequence ID" value="NZ_ARZY01000028.1"/>
</dbReference>
<dbReference type="Gene3D" id="3.20.20.80">
    <property type="entry name" value="Glycosidases"/>
    <property type="match status" value="1"/>
</dbReference>
<dbReference type="Pfam" id="PF17892">
    <property type="entry name" value="Cadherin_5"/>
    <property type="match status" value="1"/>
</dbReference>
<gene>
    <name evidence="4" type="ORF">DS2_13969</name>
</gene>
<dbReference type="SUPFAM" id="SSF51445">
    <property type="entry name" value="(Trans)glycosidases"/>
    <property type="match status" value="1"/>
</dbReference>
<sequence length="1051" mass="115806">MLKKQSFASIALAIAASLNLIACGGGSNTTAETQPDQAKNNSTPKHDGNIIHTFAETDADFTVDLLAGTSDSDGDTLTVTHLTADNNNPNIGIQISGNKITISPKAFIDGLNDGDSQSIKYTFNVSDGHTTVARSLQVTITGISPIVTPSPPPSVVKITTSLNTHQYYEDSGVLAREKFINMHDTFSSSYPENVIKMYTEDFRLGQGRQFWSPIDVAKQIEGESKYPATSVAEQQGPSEVSKYHAHPHSKYAGGSNRIVVTSHPKNSMSVGNDPVEGARWAADYFEHYYDDVSRPLIYEPMNEPFVHAWEYKAQYNNSDDDTRRHMTKWFKEIGKAVDERPALKNLNVVGFSSAWPSLELPFNTGEYFAHWESRQKMFMDNAGPYMDGFAVHLYDGINIIDDSVPDNQSETRRSGSNAQAILDLIETYSHYKWDIVKPHAITEYGNIVDRAEGELAYDETVNSQTVRSFNNIMLELLAREDRILTSIPFIGGYTAWYWQNPNEGNGHPYVPAMWRPDPDKIQLNSSTNRWEFKNPSDPDNYLLNINHLFFEFWKDVEGHRIEVSSPDPDIQTAAYVNGDKAYVIVNNLDDAAVDIELDVKAITGLNFDSVELERLTVPFDAPATHTSTDLAVSGAINGQSNDKLAIKLAIGETVKFTIDVDKALPIDHTLQRKSYYSDDHLLKIVANQALTFNINNVDIATTEVSRASAMLRMGIGRAHTGSLKPTLTMNGTQVEVPSDWAGYDQKNRKDGFFGSIDIPVPYNLIKANNQIKVTFPDNGGKVSSMILEVSNKIDNVVVTNVTIDADQTIKAGQTYQASASLTPTHAPNLSVTWSSDNEATATVSNNGLITAVAQGSANITATASNGLSASLTVTVPAADPNYLAEAAKNPDFETGSYVPWGTYWQTQPSSKFDVTADAKKDGSYGLHVQISDDSSHNGISLSKHDTPQVFGENQGRKFQLSFDIKLNSAVGSAVNMKFFMVPRNDSTNKDEWVSRIEKGFAVTNTTEWQTIIVDFDEANWGEHLARLELYFVAGSGAINAYIDNVSIKELI</sequence>
<dbReference type="SMR" id="W7QV70"/>
<dbReference type="Gene3D" id="2.60.40.1180">
    <property type="entry name" value="Golgi alpha-mannosidase II"/>
    <property type="match status" value="1"/>
</dbReference>
<dbReference type="SMART" id="SM00635">
    <property type="entry name" value="BID_2"/>
    <property type="match status" value="1"/>
</dbReference>
<accession>W7QV70</accession>
<feature type="domain" description="BIG2" evidence="3">
    <location>
        <begin position="797"/>
        <end position="873"/>
    </location>
</feature>
<dbReference type="CDD" id="cd21510">
    <property type="entry name" value="agarase_cat"/>
    <property type="match status" value="1"/>
</dbReference>
<dbReference type="InterPro" id="IPR013780">
    <property type="entry name" value="Glyco_hydro_b"/>
</dbReference>
<dbReference type="InterPro" id="IPR041224">
    <property type="entry name" value="BPA_C"/>
</dbReference>
<dbReference type="SUPFAM" id="SSF49785">
    <property type="entry name" value="Galactose-binding domain-like"/>
    <property type="match status" value="1"/>
</dbReference>